<gene>
    <name evidence="2" type="ORF">BDV98DRAFT_577489</name>
</gene>
<reference evidence="2 3" key="1">
    <citation type="journal article" date="2019" name="Nat. Ecol. Evol.">
        <title>Megaphylogeny resolves global patterns of mushroom evolution.</title>
        <authorList>
            <person name="Varga T."/>
            <person name="Krizsan K."/>
            <person name="Foldi C."/>
            <person name="Dima B."/>
            <person name="Sanchez-Garcia M."/>
            <person name="Sanchez-Ramirez S."/>
            <person name="Szollosi G.J."/>
            <person name="Szarkandi J.G."/>
            <person name="Papp V."/>
            <person name="Albert L."/>
            <person name="Andreopoulos W."/>
            <person name="Angelini C."/>
            <person name="Antonin V."/>
            <person name="Barry K.W."/>
            <person name="Bougher N.L."/>
            <person name="Buchanan P."/>
            <person name="Buyck B."/>
            <person name="Bense V."/>
            <person name="Catcheside P."/>
            <person name="Chovatia M."/>
            <person name="Cooper J."/>
            <person name="Damon W."/>
            <person name="Desjardin D."/>
            <person name="Finy P."/>
            <person name="Geml J."/>
            <person name="Haridas S."/>
            <person name="Hughes K."/>
            <person name="Justo A."/>
            <person name="Karasinski D."/>
            <person name="Kautmanova I."/>
            <person name="Kiss B."/>
            <person name="Kocsube S."/>
            <person name="Kotiranta H."/>
            <person name="LaButti K.M."/>
            <person name="Lechner B.E."/>
            <person name="Liimatainen K."/>
            <person name="Lipzen A."/>
            <person name="Lukacs Z."/>
            <person name="Mihaltcheva S."/>
            <person name="Morgado L.N."/>
            <person name="Niskanen T."/>
            <person name="Noordeloos M.E."/>
            <person name="Ohm R.A."/>
            <person name="Ortiz-Santana B."/>
            <person name="Ovrebo C."/>
            <person name="Racz N."/>
            <person name="Riley R."/>
            <person name="Savchenko A."/>
            <person name="Shiryaev A."/>
            <person name="Soop K."/>
            <person name="Spirin V."/>
            <person name="Szebenyi C."/>
            <person name="Tomsovsky M."/>
            <person name="Tulloss R.E."/>
            <person name="Uehling J."/>
            <person name="Grigoriev I.V."/>
            <person name="Vagvolgyi C."/>
            <person name="Papp T."/>
            <person name="Martin F.M."/>
            <person name="Miettinen O."/>
            <person name="Hibbett D.S."/>
            <person name="Nagy L.G."/>
        </authorList>
    </citation>
    <scope>NUCLEOTIDE SEQUENCE [LARGE SCALE GENOMIC DNA]</scope>
    <source>
        <strain evidence="2 3">CBS 309.79</strain>
    </source>
</reference>
<feature type="compositionally biased region" description="Basic and acidic residues" evidence="1">
    <location>
        <begin position="265"/>
        <end position="275"/>
    </location>
</feature>
<dbReference type="OrthoDB" id="3252135at2759"/>
<evidence type="ECO:0000313" key="2">
    <source>
        <dbReference type="EMBL" id="TFK95615.1"/>
    </source>
</evidence>
<feature type="region of interest" description="Disordered" evidence="1">
    <location>
        <begin position="265"/>
        <end position="307"/>
    </location>
</feature>
<organism evidence="2 3">
    <name type="scientific">Pterulicium gracile</name>
    <dbReference type="NCBI Taxonomy" id="1884261"/>
    <lineage>
        <taxon>Eukaryota</taxon>
        <taxon>Fungi</taxon>
        <taxon>Dikarya</taxon>
        <taxon>Basidiomycota</taxon>
        <taxon>Agaricomycotina</taxon>
        <taxon>Agaricomycetes</taxon>
        <taxon>Agaricomycetidae</taxon>
        <taxon>Agaricales</taxon>
        <taxon>Pleurotineae</taxon>
        <taxon>Pterulaceae</taxon>
        <taxon>Pterulicium</taxon>
    </lineage>
</organism>
<feature type="compositionally biased region" description="Low complexity" evidence="1">
    <location>
        <begin position="286"/>
        <end position="306"/>
    </location>
</feature>
<keyword evidence="3" id="KW-1185">Reference proteome</keyword>
<protein>
    <submittedName>
        <fullName evidence="2">Uncharacterized protein</fullName>
    </submittedName>
</protein>
<dbReference type="AlphaFoldDB" id="A0A5C3Q0F5"/>
<dbReference type="Proteomes" id="UP000305067">
    <property type="component" value="Unassembled WGS sequence"/>
</dbReference>
<accession>A0A5C3Q0F5</accession>
<sequence>MATPTIPMPRVQPDRTPSLPAYACTDSTNLQHYPYMSEQSILPATTEEPMAIPRGFPPTYTCLPIHSEQILSSTPSVTRVGSDENTQQHTSTLPIPREDYSAIDYAVSPPLDENRSMFVRRFERCATLMVDSPRLERSELESIGCGYGWGAPIQGNVVLEGSMATAWGGVVEVEVKLEGSICLGFANGETRTYPILNDARTLYGAASRNSSRLDLGATRTRGSSTSSIKSPPACDDVLPPILPFSIPCPSTHRLSPTYLDYVPSREEPALSDEHSSNTSEDDPTPSGRASLTSSSNTSRSIDTSSRYEGDLPPTLNLALASDTCNIQHVNVQYAFVLTIWMRNWLSGYGMQLFGRELPGARYKKEFRVPLVYRPRSRLRAELPRGLSGKMQWREVTWTTTFPIGGGETEPLIDESCVIKLTLPGPFVYSPLNPIPWRLRVEPANSISSGALRQSLATENLEVSLLRTFVVRPPLYTGGSASLRYCGIHTLTLGRSVLTAEPCSPDRSLEGMGSPMQLSGKIVWCEEDQTRVCASYAGFDGDILSAQVCHSLPK</sequence>
<name>A0A5C3Q0F5_9AGAR</name>
<evidence type="ECO:0000256" key="1">
    <source>
        <dbReference type="SAM" id="MobiDB-lite"/>
    </source>
</evidence>
<proteinExistence type="predicted"/>
<evidence type="ECO:0000313" key="3">
    <source>
        <dbReference type="Proteomes" id="UP000305067"/>
    </source>
</evidence>
<dbReference type="EMBL" id="ML178879">
    <property type="protein sequence ID" value="TFK95615.1"/>
    <property type="molecule type" value="Genomic_DNA"/>
</dbReference>